<keyword evidence="2" id="KW-1185">Reference proteome</keyword>
<evidence type="ECO:0000313" key="2">
    <source>
        <dbReference type="Proteomes" id="UP000499080"/>
    </source>
</evidence>
<organism evidence="1 2">
    <name type="scientific">Araneus ventricosus</name>
    <name type="common">Orbweaver spider</name>
    <name type="synonym">Epeira ventricosa</name>
    <dbReference type="NCBI Taxonomy" id="182803"/>
    <lineage>
        <taxon>Eukaryota</taxon>
        <taxon>Metazoa</taxon>
        <taxon>Ecdysozoa</taxon>
        <taxon>Arthropoda</taxon>
        <taxon>Chelicerata</taxon>
        <taxon>Arachnida</taxon>
        <taxon>Araneae</taxon>
        <taxon>Araneomorphae</taxon>
        <taxon>Entelegynae</taxon>
        <taxon>Araneoidea</taxon>
        <taxon>Araneidae</taxon>
        <taxon>Araneus</taxon>
    </lineage>
</organism>
<comment type="caution">
    <text evidence="1">The sequence shown here is derived from an EMBL/GenBank/DDBJ whole genome shotgun (WGS) entry which is preliminary data.</text>
</comment>
<sequence>MVWLSGPFRTLGDELKDKLIMIPEKCDPFLDISIMKENTLECTENSHVTSLGPFGESILCGPMFDQRGVFIDWSDSWSFVSEKGATVGELSRQLESGCNCQH</sequence>
<name>A0A4Y2RBG5_ARAVE</name>
<dbReference type="Proteomes" id="UP000499080">
    <property type="component" value="Unassembled WGS sequence"/>
</dbReference>
<gene>
    <name evidence="1" type="ORF">AVEN_3470_1</name>
</gene>
<dbReference type="AlphaFoldDB" id="A0A4Y2RBG5"/>
<dbReference type="EMBL" id="BGPR01143334">
    <property type="protein sequence ID" value="GBN72135.1"/>
    <property type="molecule type" value="Genomic_DNA"/>
</dbReference>
<evidence type="ECO:0000313" key="1">
    <source>
        <dbReference type="EMBL" id="GBN72135.1"/>
    </source>
</evidence>
<reference evidence="1 2" key="1">
    <citation type="journal article" date="2019" name="Sci. Rep.">
        <title>Orb-weaving spider Araneus ventricosus genome elucidates the spidroin gene catalogue.</title>
        <authorList>
            <person name="Kono N."/>
            <person name="Nakamura H."/>
            <person name="Ohtoshi R."/>
            <person name="Moran D.A.P."/>
            <person name="Shinohara A."/>
            <person name="Yoshida Y."/>
            <person name="Fujiwara M."/>
            <person name="Mori M."/>
            <person name="Tomita M."/>
            <person name="Arakawa K."/>
        </authorList>
    </citation>
    <scope>NUCLEOTIDE SEQUENCE [LARGE SCALE GENOMIC DNA]</scope>
</reference>
<accession>A0A4Y2RBG5</accession>
<proteinExistence type="predicted"/>
<protein>
    <submittedName>
        <fullName evidence="1">Uncharacterized protein</fullName>
    </submittedName>
</protein>